<organism evidence="5 6">
    <name type="scientific">Candidatus Falkowbacteria bacterium GW2011_GWA2_39_24</name>
    <dbReference type="NCBI Taxonomy" id="1618634"/>
    <lineage>
        <taxon>Bacteria</taxon>
        <taxon>Candidatus Falkowiibacteriota</taxon>
    </lineage>
</organism>
<dbReference type="SUPFAM" id="SSF53137">
    <property type="entry name" value="Translational machinery components"/>
    <property type="match status" value="1"/>
</dbReference>
<dbReference type="Pfam" id="PF00861">
    <property type="entry name" value="Ribosomal_L18p"/>
    <property type="match status" value="1"/>
</dbReference>
<dbReference type="EMBL" id="LBWS01000049">
    <property type="protein sequence ID" value="KKR13279.1"/>
    <property type="molecule type" value="Genomic_DNA"/>
</dbReference>
<dbReference type="Proteomes" id="UP000034048">
    <property type="component" value="Unassembled WGS sequence"/>
</dbReference>
<evidence type="ECO:0000256" key="1">
    <source>
        <dbReference type="ARBA" id="ARBA00007116"/>
    </source>
</evidence>
<dbReference type="Gene3D" id="3.30.420.100">
    <property type="match status" value="1"/>
</dbReference>
<sequence>MNKEVIKNKQAKRRAIRTRAKISGTAERPRLSVFKSNLYMSAQ</sequence>
<dbReference type="GO" id="GO:0006412">
    <property type="term" value="P:translation"/>
    <property type="evidence" value="ECO:0007669"/>
    <property type="project" value="InterPro"/>
</dbReference>
<keyword evidence="2 5" id="KW-0689">Ribosomal protein</keyword>
<comment type="similarity">
    <text evidence="1">Belongs to the universal ribosomal protein uL18 family.</text>
</comment>
<accession>A0A0G0NAV4</accession>
<protein>
    <submittedName>
        <fullName evidence="5">50S ribosomal protein L18</fullName>
    </submittedName>
</protein>
<feature type="region of interest" description="Disordered" evidence="4">
    <location>
        <begin position="1"/>
        <end position="23"/>
    </location>
</feature>
<dbReference type="GO" id="GO:0005840">
    <property type="term" value="C:ribosome"/>
    <property type="evidence" value="ECO:0007669"/>
    <property type="project" value="UniProtKB-KW"/>
</dbReference>
<proteinExistence type="inferred from homology"/>
<evidence type="ECO:0000256" key="3">
    <source>
        <dbReference type="ARBA" id="ARBA00023274"/>
    </source>
</evidence>
<feature type="compositionally biased region" description="Basic residues" evidence="4">
    <location>
        <begin position="9"/>
        <end position="20"/>
    </location>
</feature>
<dbReference type="GO" id="GO:1990904">
    <property type="term" value="C:ribonucleoprotein complex"/>
    <property type="evidence" value="ECO:0007669"/>
    <property type="project" value="UniProtKB-KW"/>
</dbReference>
<evidence type="ECO:0000313" key="6">
    <source>
        <dbReference type="Proteomes" id="UP000034048"/>
    </source>
</evidence>
<keyword evidence="3" id="KW-0687">Ribonucleoprotein</keyword>
<dbReference type="InterPro" id="IPR005484">
    <property type="entry name" value="Ribosomal_uL18_bac/plant/anim"/>
</dbReference>
<dbReference type="GO" id="GO:0003735">
    <property type="term" value="F:structural constituent of ribosome"/>
    <property type="evidence" value="ECO:0007669"/>
    <property type="project" value="InterPro"/>
</dbReference>
<dbReference type="PATRIC" id="fig|1618634.3.peg.550"/>
<evidence type="ECO:0000313" key="5">
    <source>
        <dbReference type="EMBL" id="KKR13279.1"/>
    </source>
</evidence>
<reference evidence="5 6" key="1">
    <citation type="journal article" date="2015" name="Nature">
        <title>rRNA introns, odd ribosomes, and small enigmatic genomes across a large radiation of phyla.</title>
        <authorList>
            <person name="Brown C.T."/>
            <person name="Hug L.A."/>
            <person name="Thomas B.C."/>
            <person name="Sharon I."/>
            <person name="Castelle C.J."/>
            <person name="Singh A."/>
            <person name="Wilkins M.J."/>
            <person name="Williams K.H."/>
            <person name="Banfield J.F."/>
        </authorList>
    </citation>
    <scope>NUCLEOTIDE SEQUENCE [LARGE SCALE GENOMIC DNA]</scope>
</reference>
<evidence type="ECO:0000256" key="4">
    <source>
        <dbReference type="SAM" id="MobiDB-lite"/>
    </source>
</evidence>
<name>A0A0G0NAV4_9BACT</name>
<gene>
    <name evidence="5" type="ORF">UT42_C0049G0016</name>
</gene>
<feature type="non-terminal residue" evidence="5">
    <location>
        <position position="43"/>
    </location>
</feature>
<comment type="caution">
    <text evidence="5">The sequence shown here is derived from an EMBL/GenBank/DDBJ whole genome shotgun (WGS) entry which is preliminary data.</text>
</comment>
<dbReference type="AlphaFoldDB" id="A0A0G0NAV4"/>
<evidence type="ECO:0000256" key="2">
    <source>
        <dbReference type="ARBA" id="ARBA00022980"/>
    </source>
</evidence>